<dbReference type="Proteomes" id="UP000269221">
    <property type="component" value="Unassembled WGS sequence"/>
</dbReference>
<evidence type="ECO:0000259" key="2">
    <source>
        <dbReference type="PROSITE" id="PS50175"/>
    </source>
</evidence>
<proteinExistence type="predicted"/>
<reference evidence="3 4" key="1">
    <citation type="submission" date="2018-07" db="EMBL/GenBank/DDBJ databases">
        <title>A high quality draft genome assembly of the barn swallow (H. rustica rustica).</title>
        <authorList>
            <person name="Formenti G."/>
            <person name="Chiara M."/>
            <person name="Poveda L."/>
            <person name="Francoijs K.-J."/>
            <person name="Bonisoli-Alquati A."/>
            <person name="Canova L."/>
            <person name="Gianfranceschi L."/>
            <person name="Horner D.S."/>
            <person name="Saino N."/>
        </authorList>
    </citation>
    <scope>NUCLEOTIDE SEQUENCE [LARGE SCALE GENOMIC DNA]</scope>
    <source>
        <strain evidence="3">Chelidonia</strain>
        <tissue evidence="3">Blood</tissue>
    </source>
</reference>
<dbReference type="Gene3D" id="2.40.70.10">
    <property type="entry name" value="Acid Proteases"/>
    <property type="match status" value="1"/>
</dbReference>
<dbReference type="PROSITE" id="PS50175">
    <property type="entry name" value="ASP_PROT_RETROV"/>
    <property type="match status" value="1"/>
</dbReference>
<keyword evidence="4" id="KW-1185">Reference proteome</keyword>
<dbReference type="InterPro" id="IPR001995">
    <property type="entry name" value="Peptidase_A2_cat"/>
</dbReference>
<feature type="domain" description="Peptidase A2" evidence="2">
    <location>
        <begin position="111"/>
        <end position="147"/>
    </location>
</feature>
<dbReference type="InterPro" id="IPR021109">
    <property type="entry name" value="Peptidase_aspartic_dom_sf"/>
</dbReference>
<sequence>MALTNANQQCKAAILSLPMDLAPTLDDMLHVCTQKVPFMVHTLITVPEMHSDHRKELLLQSTCPLCLCQSHHPKEEQHTVPENSTAFWAEIVDHDILIICGLFNKGDKVFLLGLVDTGENVKVIAHSKRLDKWELVPANGIISGIGGPAMSMRSKRTILIEGLKGQMQQ</sequence>
<evidence type="ECO:0000256" key="1">
    <source>
        <dbReference type="ARBA" id="ARBA00022801"/>
    </source>
</evidence>
<dbReference type="EMBL" id="QRBI01000217">
    <property type="protein sequence ID" value="RMB92886.1"/>
    <property type="molecule type" value="Genomic_DNA"/>
</dbReference>
<comment type="caution">
    <text evidence="3">The sequence shown here is derived from an EMBL/GenBank/DDBJ whole genome shotgun (WGS) entry which is preliminary data.</text>
</comment>
<dbReference type="InterPro" id="IPR008916">
    <property type="entry name" value="Retrov_capsid_C"/>
</dbReference>
<dbReference type="GO" id="GO:0004190">
    <property type="term" value="F:aspartic-type endopeptidase activity"/>
    <property type="evidence" value="ECO:0007669"/>
    <property type="project" value="InterPro"/>
</dbReference>
<dbReference type="Gene3D" id="1.10.1200.30">
    <property type="match status" value="1"/>
</dbReference>
<evidence type="ECO:0000313" key="4">
    <source>
        <dbReference type="Proteomes" id="UP000269221"/>
    </source>
</evidence>
<accession>A0A3M0JDU0</accession>
<keyword evidence="1" id="KW-0378">Hydrolase</keyword>
<protein>
    <recommendedName>
        <fullName evidence="2">Peptidase A2 domain-containing protein</fullName>
    </recommendedName>
</protein>
<organism evidence="3 4">
    <name type="scientific">Hirundo rustica rustica</name>
    <dbReference type="NCBI Taxonomy" id="333673"/>
    <lineage>
        <taxon>Eukaryota</taxon>
        <taxon>Metazoa</taxon>
        <taxon>Chordata</taxon>
        <taxon>Craniata</taxon>
        <taxon>Vertebrata</taxon>
        <taxon>Euteleostomi</taxon>
        <taxon>Archelosauria</taxon>
        <taxon>Archosauria</taxon>
        <taxon>Dinosauria</taxon>
        <taxon>Saurischia</taxon>
        <taxon>Theropoda</taxon>
        <taxon>Coelurosauria</taxon>
        <taxon>Aves</taxon>
        <taxon>Neognathae</taxon>
        <taxon>Neoaves</taxon>
        <taxon>Telluraves</taxon>
        <taxon>Australaves</taxon>
        <taxon>Passeriformes</taxon>
        <taxon>Sylvioidea</taxon>
        <taxon>Hirundinidae</taxon>
        <taxon>Hirundo</taxon>
    </lineage>
</organism>
<evidence type="ECO:0000313" key="3">
    <source>
        <dbReference type="EMBL" id="RMB92886.1"/>
    </source>
</evidence>
<dbReference type="AlphaFoldDB" id="A0A3M0JDU0"/>
<dbReference type="GO" id="GO:0006508">
    <property type="term" value="P:proteolysis"/>
    <property type="evidence" value="ECO:0007669"/>
    <property type="project" value="InterPro"/>
</dbReference>
<name>A0A3M0JDU0_HIRRU</name>
<gene>
    <name evidence="3" type="ORF">DUI87_30780</name>
</gene>